<accession>A0A1I2VYI9</accession>
<feature type="chain" id="PRO_5011624074" evidence="1">
    <location>
        <begin position="31"/>
        <end position="138"/>
    </location>
</feature>
<name>A0A1I2VYI9_9HYPH</name>
<dbReference type="RefSeq" id="WP_244528791.1">
    <property type="nucleotide sequence ID" value="NZ_FOPM01000018.1"/>
</dbReference>
<protein>
    <submittedName>
        <fullName evidence="2">Uncharacterized protein</fullName>
    </submittedName>
</protein>
<dbReference type="Proteomes" id="UP000199229">
    <property type="component" value="Unassembled WGS sequence"/>
</dbReference>
<reference evidence="3" key="1">
    <citation type="submission" date="2016-10" db="EMBL/GenBank/DDBJ databases">
        <authorList>
            <person name="Varghese N."/>
            <person name="Submissions S."/>
        </authorList>
    </citation>
    <scope>NUCLEOTIDE SEQUENCE [LARGE SCALE GENOMIC DNA]</scope>
    <source>
        <strain evidence="3">Gh-105</strain>
    </source>
</reference>
<sequence>MTKFLRPSPRPSRLASVLAALLMAGSAARAQTIADGSDAALPAGTAPAVMALLGKGLKAPEAARYGRLRPGRAGAICGDVDTTNRMGQHVGPRGFVADLESGFAAIVPDGPELRNPASPAHYAAMQRTLALFSANCAI</sequence>
<organism evidence="2 3">
    <name type="scientific">Methylobacterium gossipiicola</name>
    <dbReference type="NCBI Taxonomy" id="582675"/>
    <lineage>
        <taxon>Bacteria</taxon>
        <taxon>Pseudomonadati</taxon>
        <taxon>Pseudomonadota</taxon>
        <taxon>Alphaproteobacteria</taxon>
        <taxon>Hyphomicrobiales</taxon>
        <taxon>Methylobacteriaceae</taxon>
        <taxon>Methylobacterium</taxon>
    </lineage>
</organism>
<keyword evidence="3" id="KW-1185">Reference proteome</keyword>
<feature type="signal peptide" evidence="1">
    <location>
        <begin position="1"/>
        <end position="30"/>
    </location>
</feature>
<dbReference type="STRING" id="582675.SAMN05192565_11868"/>
<evidence type="ECO:0000256" key="1">
    <source>
        <dbReference type="SAM" id="SignalP"/>
    </source>
</evidence>
<gene>
    <name evidence="2" type="ORF">SAMN05192565_11868</name>
</gene>
<dbReference type="EMBL" id="FOPM01000018">
    <property type="protein sequence ID" value="SFG94210.1"/>
    <property type="molecule type" value="Genomic_DNA"/>
</dbReference>
<dbReference type="AlphaFoldDB" id="A0A1I2VYI9"/>
<evidence type="ECO:0000313" key="2">
    <source>
        <dbReference type="EMBL" id="SFG94210.1"/>
    </source>
</evidence>
<keyword evidence="1" id="KW-0732">Signal</keyword>
<evidence type="ECO:0000313" key="3">
    <source>
        <dbReference type="Proteomes" id="UP000199229"/>
    </source>
</evidence>
<proteinExistence type="predicted"/>